<dbReference type="EMBL" id="JBFPKE010000012">
    <property type="protein sequence ID" value="MEX3753274.1"/>
    <property type="molecule type" value="Genomic_DNA"/>
</dbReference>
<dbReference type="PANTHER" id="PTHR30349">
    <property type="entry name" value="PHAGE INTEGRASE-RELATED"/>
    <property type="match status" value="1"/>
</dbReference>
<evidence type="ECO:0000256" key="1">
    <source>
        <dbReference type="ARBA" id="ARBA00022908"/>
    </source>
</evidence>
<dbReference type="InterPro" id="IPR013762">
    <property type="entry name" value="Integrase-like_cat_sf"/>
</dbReference>
<evidence type="ECO:0000313" key="5">
    <source>
        <dbReference type="EMBL" id="MEX3753274.1"/>
    </source>
</evidence>
<dbReference type="CDD" id="cd00796">
    <property type="entry name" value="INT_Rci_Hp1_C"/>
    <property type="match status" value="1"/>
</dbReference>
<evidence type="ECO:0000256" key="3">
    <source>
        <dbReference type="ARBA" id="ARBA00023172"/>
    </source>
</evidence>
<sequence length="335" mass="37930">MASITKRGPYQYQAQIRKKGYPSKTDTFETLEQAQKWAAAVEAEMTLGTFIDRSVLERTTFGDLLERYAREETPKKRGSETELVRIGSLRKHALAARPLAKLRKVDFANYRDERLQKCCGETVRRELTIISAVFTTARELWELPMSNPLEGVKWPAKGQHRERRLEGDEEARLLEAARQSKTPALKLCIILAIETGMRSGEMVKLDWRQIDLTRHVIRLNLTKNGDPRTVPLSARAEDAIRELPQQTSGRLTTFHDARGLRKAFALACKRAGIAGLRPHDLRHEAASQLAPKVETATLAKVMGWRTLQMAMRYYNPTDDELVAAVRKPVTDAVAN</sequence>
<proteinExistence type="predicted"/>
<evidence type="ECO:0000313" key="6">
    <source>
        <dbReference type="Proteomes" id="UP001558535"/>
    </source>
</evidence>
<dbReference type="Pfam" id="PF24624">
    <property type="entry name" value="Int_N"/>
    <property type="match status" value="1"/>
</dbReference>
<dbReference type="Pfam" id="PF00589">
    <property type="entry name" value="Phage_integrase"/>
    <property type="match status" value="1"/>
</dbReference>
<name>A0ABV3WJ85_9BURK</name>
<evidence type="ECO:0000259" key="4">
    <source>
        <dbReference type="PROSITE" id="PS51898"/>
    </source>
</evidence>
<dbReference type="PANTHER" id="PTHR30349:SF94">
    <property type="entry name" value="INTEGRASE_RECOMBINASE HI_1414-RELATED"/>
    <property type="match status" value="1"/>
</dbReference>
<dbReference type="Proteomes" id="UP001558535">
    <property type="component" value="Unassembled WGS sequence"/>
</dbReference>
<organism evidence="5 6">
    <name type="scientific">Paraburkholderia phenoliruptrix</name>
    <dbReference type="NCBI Taxonomy" id="252970"/>
    <lineage>
        <taxon>Bacteria</taxon>
        <taxon>Pseudomonadati</taxon>
        <taxon>Pseudomonadota</taxon>
        <taxon>Betaproteobacteria</taxon>
        <taxon>Burkholderiales</taxon>
        <taxon>Burkholderiaceae</taxon>
        <taxon>Paraburkholderia</taxon>
    </lineage>
</organism>
<gene>
    <name evidence="5" type="ORF">AB3X84_25070</name>
</gene>
<dbReference type="Gene3D" id="1.10.443.10">
    <property type="entry name" value="Intergrase catalytic core"/>
    <property type="match status" value="1"/>
</dbReference>
<dbReference type="InterPro" id="IPR057084">
    <property type="entry name" value="Int_N"/>
</dbReference>
<comment type="caution">
    <text evidence="5">The sequence shown here is derived from an EMBL/GenBank/DDBJ whole genome shotgun (WGS) entry which is preliminary data.</text>
</comment>
<keyword evidence="1" id="KW-0229">DNA integration</keyword>
<keyword evidence="2" id="KW-0238">DNA-binding</keyword>
<dbReference type="RefSeq" id="WP_368608493.1">
    <property type="nucleotide sequence ID" value="NZ_JBFPKB010000012.1"/>
</dbReference>
<dbReference type="InterPro" id="IPR050090">
    <property type="entry name" value="Tyrosine_recombinase_XerCD"/>
</dbReference>
<dbReference type="SUPFAM" id="SSF56349">
    <property type="entry name" value="DNA breaking-rejoining enzymes"/>
    <property type="match status" value="1"/>
</dbReference>
<evidence type="ECO:0000256" key="2">
    <source>
        <dbReference type="ARBA" id="ARBA00023125"/>
    </source>
</evidence>
<keyword evidence="6" id="KW-1185">Reference proteome</keyword>
<reference evidence="5 6" key="1">
    <citation type="submission" date="2024-07" db="EMBL/GenBank/DDBJ databases">
        <title>A survey of Mimosa microsymbionts across Brazilian biomes reveals a high diversity of Paraburkholderia nodulating endemic species, but also that Cupriavidus is common as a symbiont of widespread species.</title>
        <authorList>
            <person name="Rouws L."/>
            <person name="Barauna A."/>
            <person name="Beukes C."/>
            <person name="Rouws J.R.C."/>
            <person name="De Faria S.M."/>
            <person name="Gross E."/>
            <person name="Bueno Dos Reis Junior F."/>
            <person name="Simon M.F."/>
            <person name="Maluk M."/>
            <person name="Odee D.W."/>
            <person name="Kenicer G."/>
            <person name="Young J.P.W."/>
            <person name="Reis V.M."/>
            <person name="Zilli J."/>
            <person name="James E.K."/>
        </authorList>
    </citation>
    <scope>NUCLEOTIDE SEQUENCE [LARGE SCALE GENOMIC DNA]</scope>
    <source>
        <strain evidence="5 6">BR14375</strain>
    </source>
</reference>
<keyword evidence="3" id="KW-0233">DNA recombination</keyword>
<accession>A0ABV3WJ85</accession>
<protein>
    <submittedName>
        <fullName evidence="5">Site-specific integrase</fullName>
    </submittedName>
</protein>
<dbReference type="Gene3D" id="1.10.150.130">
    <property type="match status" value="1"/>
</dbReference>
<dbReference type="PROSITE" id="PS51898">
    <property type="entry name" value="TYR_RECOMBINASE"/>
    <property type="match status" value="1"/>
</dbReference>
<feature type="domain" description="Tyr recombinase" evidence="4">
    <location>
        <begin position="160"/>
        <end position="327"/>
    </location>
</feature>
<dbReference type="InterPro" id="IPR010998">
    <property type="entry name" value="Integrase_recombinase_N"/>
</dbReference>
<dbReference type="InterPro" id="IPR011010">
    <property type="entry name" value="DNA_brk_join_enz"/>
</dbReference>
<dbReference type="InterPro" id="IPR002104">
    <property type="entry name" value="Integrase_catalytic"/>
</dbReference>